<dbReference type="GO" id="GO:0009073">
    <property type="term" value="P:aromatic amino acid family biosynthetic process"/>
    <property type="evidence" value="ECO:0007669"/>
    <property type="project" value="UniProtKB-KW"/>
</dbReference>
<keyword evidence="3 4" id="KW-0704">Schiff base</keyword>
<dbReference type="CDD" id="cd00502">
    <property type="entry name" value="DHQase_I"/>
    <property type="match status" value="1"/>
</dbReference>
<dbReference type="KEGG" id="pgz:C2E15_11975"/>
<protein>
    <recommendedName>
        <fullName evidence="4">3-dehydroquinate dehydratase</fullName>
        <shortName evidence="4">3-dehydroquinase</shortName>
        <ecNumber evidence="4">4.2.1.10</ecNumber>
    </recommendedName>
    <alternativeName>
        <fullName evidence="4">Type I DHQase</fullName>
    </alternativeName>
    <alternativeName>
        <fullName evidence="4">Type I dehydroquinase</fullName>
        <shortName evidence="4">DHQ1</shortName>
    </alternativeName>
</protein>
<dbReference type="GO" id="GO:0008652">
    <property type="term" value="P:amino acid biosynthetic process"/>
    <property type="evidence" value="ECO:0007669"/>
    <property type="project" value="UniProtKB-KW"/>
</dbReference>
<evidence type="ECO:0000256" key="4">
    <source>
        <dbReference type="HAMAP-Rule" id="MF_00214"/>
    </source>
</evidence>
<evidence type="ECO:0000256" key="1">
    <source>
        <dbReference type="ARBA" id="ARBA00001864"/>
    </source>
</evidence>
<evidence type="ECO:0000313" key="6">
    <source>
        <dbReference type="EMBL" id="AUX93725.1"/>
    </source>
</evidence>
<feature type="active site" description="Schiff-base intermediate with substrate" evidence="4">
    <location>
        <position position="207"/>
    </location>
</feature>
<evidence type="ECO:0000256" key="2">
    <source>
        <dbReference type="ARBA" id="ARBA00023239"/>
    </source>
</evidence>
<dbReference type="Pfam" id="PF01487">
    <property type="entry name" value="DHquinase_I"/>
    <property type="match status" value="1"/>
</dbReference>
<dbReference type="Proteomes" id="UP000238365">
    <property type="component" value="Chromosome"/>
</dbReference>
<dbReference type="HAMAP" id="MF_00214">
    <property type="entry name" value="AroD"/>
    <property type="match status" value="1"/>
</dbReference>
<dbReference type="RefSeq" id="WP_104957568.1">
    <property type="nucleotide sequence ID" value="NZ_CP026377.1"/>
</dbReference>
<dbReference type="PANTHER" id="PTHR43699:SF1">
    <property type="entry name" value="3-DEHYDROQUINATE DEHYDRATASE"/>
    <property type="match status" value="1"/>
</dbReference>
<feature type="chain" id="PRO_5014603865" description="3-dehydroquinate dehydratase" evidence="5">
    <location>
        <begin position="27"/>
        <end position="297"/>
    </location>
</feature>
<dbReference type="AlphaFoldDB" id="A0A2L0IGQ5"/>
<feature type="signal peptide" evidence="5">
    <location>
        <begin position="1"/>
        <end position="26"/>
    </location>
</feature>
<dbReference type="PANTHER" id="PTHR43699">
    <property type="entry name" value="3-DEHYDROQUINATE DEHYDRATASE"/>
    <property type="match status" value="1"/>
</dbReference>
<dbReference type="SUPFAM" id="SSF51569">
    <property type="entry name" value="Aldolase"/>
    <property type="match status" value="1"/>
</dbReference>
<reference evidence="6 7" key="1">
    <citation type="submission" date="2018-01" db="EMBL/GenBank/DDBJ databases">
        <title>Complete and assembled Genome of Pantoea gaviniae DSM22758T.</title>
        <authorList>
            <person name="Stevens M.J.A."/>
            <person name="Zurfluh K."/>
            <person name="Stephan R."/>
        </authorList>
    </citation>
    <scope>NUCLEOTIDE SEQUENCE [LARGE SCALE GENOMIC DNA]</scope>
    <source>
        <strain evidence="6 7">DSM 22758</strain>
    </source>
</reference>
<feature type="binding site" evidence="4">
    <location>
        <position position="250"/>
    </location>
    <ligand>
        <name>3-dehydroquinate</name>
        <dbReference type="ChEBI" id="CHEBI:32364"/>
    </ligand>
</feature>
<proteinExistence type="inferred from homology"/>
<evidence type="ECO:0000256" key="5">
    <source>
        <dbReference type="SAM" id="SignalP"/>
    </source>
</evidence>
<comment type="subunit">
    <text evidence="4">Homodimer.</text>
</comment>
<feature type="binding site" evidence="4">
    <location>
        <position position="121"/>
    </location>
    <ligand>
        <name>3-dehydroquinate</name>
        <dbReference type="ChEBI" id="CHEBI:32364"/>
    </ligand>
</feature>
<comment type="function">
    <text evidence="4">Involved in the third step of the chorismate pathway, which leads to the biosynthesis of aromatic amino acids. Catalyzes the cis-dehydration of 3-dehydroquinate (DHQ) and introduces the first double bond of the aromatic ring to yield 3-dehydroshikimate.</text>
</comment>
<feature type="active site" description="Proton donor/acceptor" evidence="4">
    <location>
        <position position="180"/>
    </location>
</feature>
<feature type="binding site" evidence="4">
    <location>
        <begin position="85"/>
        <end position="87"/>
    </location>
    <ligand>
        <name>3-dehydroquinate</name>
        <dbReference type="ChEBI" id="CHEBI:32364"/>
    </ligand>
</feature>
<dbReference type="InterPro" id="IPR050146">
    <property type="entry name" value="Type-I_3-dehydroquinase"/>
</dbReference>
<evidence type="ECO:0000256" key="3">
    <source>
        <dbReference type="ARBA" id="ARBA00023270"/>
    </source>
</evidence>
<dbReference type="FunFam" id="3.20.20.70:FF:000047">
    <property type="entry name" value="3-dehydroquinate dehydratase"/>
    <property type="match status" value="1"/>
</dbReference>
<keyword evidence="4" id="KW-0028">Amino-acid biosynthesis</keyword>
<dbReference type="InterPro" id="IPR001381">
    <property type="entry name" value="DHquinase_I"/>
</dbReference>
<dbReference type="EMBL" id="CP026377">
    <property type="protein sequence ID" value="AUX93725.1"/>
    <property type="molecule type" value="Genomic_DNA"/>
</dbReference>
<sequence>MQRRDFIGCGSAMFALALMSPSASGAADAPRATPTAPVLRPVKIKNIAIGEGEPKVIVSTTATQSDAVKSFVRRQATRSDSDIIELRLDLLHNGQDAAAMAQLTRELYAMLPNKILLVTFRTQAEGGKQAIDDERYSALCQQLLTQGEMDLLDIEMYRPAARELVTLAHQRQVRVILSSHDFQQTPPQREIIARLRQQQAMGADILKMAAMPHDPGDVIGMMAATWEMRRHYAQQPLLTMSMGGMGAVTRLAGELTGSALTFGMAGDASAPGQLEASDLSSVLALLHRAAQEDAKPS</sequence>
<comment type="similarity">
    <text evidence="4">Belongs to the type-I 3-dehydroquinase family.</text>
</comment>
<comment type="pathway">
    <text evidence="4">Metabolic intermediate biosynthesis; chorismate biosynthesis; chorismate from D-erythrose 4-phosphate and phosphoenolpyruvate: step 3/7.</text>
</comment>
<dbReference type="GO" id="GO:0046279">
    <property type="term" value="P:3,4-dihydroxybenzoate biosynthetic process"/>
    <property type="evidence" value="ECO:0007669"/>
    <property type="project" value="TreeGrafter"/>
</dbReference>
<keyword evidence="5" id="KW-0732">Signal</keyword>
<dbReference type="Gene3D" id="3.20.20.70">
    <property type="entry name" value="Aldolase class I"/>
    <property type="match status" value="1"/>
</dbReference>
<evidence type="ECO:0000313" key="7">
    <source>
        <dbReference type="Proteomes" id="UP000238365"/>
    </source>
</evidence>
<keyword evidence="7" id="KW-1185">Reference proteome</keyword>
<feature type="binding site" evidence="4">
    <location>
        <position position="269"/>
    </location>
    <ligand>
        <name>3-dehydroquinate</name>
        <dbReference type="ChEBI" id="CHEBI:32364"/>
    </ligand>
</feature>
<feature type="binding site" evidence="4">
    <location>
        <position position="59"/>
    </location>
    <ligand>
        <name>3-dehydroquinate</name>
        <dbReference type="ChEBI" id="CHEBI:32364"/>
    </ligand>
</feature>
<dbReference type="GO" id="GO:0003855">
    <property type="term" value="F:3-dehydroquinate dehydratase activity"/>
    <property type="evidence" value="ECO:0007669"/>
    <property type="project" value="UniProtKB-UniRule"/>
</dbReference>
<dbReference type="EC" id="4.2.1.10" evidence="4"/>
<gene>
    <name evidence="4 6" type="primary">aroD</name>
    <name evidence="6" type="ORF">C2E15_11975</name>
</gene>
<accession>A0A2L0IGQ5</accession>
<keyword evidence="2 4" id="KW-0456">Lyase</keyword>
<dbReference type="InterPro" id="IPR013785">
    <property type="entry name" value="Aldolase_TIM"/>
</dbReference>
<name>A0A2L0IGQ5_9GAMM</name>
<dbReference type="GO" id="GO:0009423">
    <property type="term" value="P:chorismate biosynthetic process"/>
    <property type="evidence" value="ECO:0007669"/>
    <property type="project" value="UniProtKB-UniRule"/>
</dbReference>
<keyword evidence="4" id="KW-0057">Aromatic amino acid biosynthesis</keyword>
<comment type="catalytic activity">
    <reaction evidence="1 4">
        <text>3-dehydroquinate = 3-dehydroshikimate + H2O</text>
        <dbReference type="Rhea" id="RHEA:21096"/>
        <dbReference type="ChEBI" id="CHEBI:15377"/>
        <dbReference type="ChEBI" id="CHEBI:16630"/>
        <dbReference type="ChEBI" id="CHEBI:32364"/>
        <dbReference type="EC" id="4.2.1.10"/>
    </reaction>
</comment>
<feature type="binding site" evidence="4">
    <location>
        <position position="273"/>
    </location>
    <ligand>
        <name>3-dehydroquinate</name>
        <dbReference type="ChEBI" id="CHEBI:32364"/>
    </ligand>
</feature>
<dbReference type="NCBIfam" id="TIGR01093">
    <property type="entry name" value="aroD"/>
    <property type="match status" value="1"/>
</dbReference>
<dbReference type="UniPathway" id="UPA00053">
    <property type="reaction ID" value="UER00086"/>
</dbReference>
<organism evidence="6 7">
    <name type="scientific">Mixta gaviniae</name>
    <dbReference type="NCBI Taxonomy" id="665914"/>
    <lineage>
        <taxon>Bacteria</taxon>
        <taxon>Pseudomonadati</taxon>
        <taxon>Pseudomonadota</taxon>
        <taxon>Gammaproteobacteria</taxon>
        <taxon>Enterobacterales</taxon>
        <taxon>Erwiniaceae</taxon>
        <taxon>Mixta</taxon>
    </lineage>
</organism>